<dbReference type="Pfam" id="PF00632">
    <property type="entry name" value="HECT"/>
    <property type="match status" value="1"/>
</dbReference>
<dbReference type="GO" id="GO:0006511">
    <property type="term" value="P:ubiquitin-dependent protein catabolic process"/>
    <property type="evidence" value="ECO:0007669"/>
    <property type="project" value="TreeGrafter"/>
</dbReference>
<comment type="catalytic activity">
    <reaction evidence="1">
        <text>S-ubiquitinyl-[E2 ubiquitin-conjugating enzyme]-L-cysteine + [acceptor protein]-L-lysine = [E2 ubiquitin-conjugating enzyme]-L-cysteine + N(6)-ubiquitinyl-[acceptor protein]-L-lysine.</text>
        <dbReference type="EC" id="2.3.2.26"/>
    </reaction>
</comment>
<reference evidence="8 9" key="1">
    <citation type="submission" date="2017-11" db="EMBL/GenBank/DDBJ databases">
        <authorList>
            <person name="Kracher B."/>
        </authorList>
    </citation>
    <scope>NUCLEOTIDE SEQUENCE [LARGE SCALE GENOMIC DNA]</scope>
    <source>
        <strain evidence="8 9">RACE1</strain>
    </source>
</reference>
<evidence type="ECO:0000256" key="5">
    <source>
        <dbReference type="PROSITE-ProRule" id="PRU00104"/>
    </source>
</evidence>
<dbReference type="VEuPathDB" id="FungiDB:BLGHR1_16426"/>
<dbReference type="EC" id="2.3.2.26" evidence="2"/>
<sequence length="1264" mass="144352">MTRDTTRIQSYRDSNDDAIYATLWALAPFPRLPEDAPPELKKLTIEINDPRRVYAIHRATRRHHFQLLLDRFIHQIRYGCTYKACNVTTCFSCRKRLANGAPVRRYNSTSSRTLALHMISLDNPEQGLCPHPPATIINEKNKHLKHRRPQILDDILPSIYNDPNHKSGFNKDVQAPGSSDTLRYNLSSENKLKDDIIPEISALEGPTTIDHRSFIQNIYETVSFKMTEWLTPSKLQSLVEIQAGNKPSTDCSLTGGNESDYRSAGSTEVESLTPLTHHHENQDRNDIKSLSITEKFTESRPRNESDPILPKIMQPLQTSPYVLKRRNSADSLGPKGALKQVLKDDSKFNKIIPPRRRSNEFLNRKSFKPAMLKSSKLCIREQECTLKNMPSSSPILNHVATEKPRLNFKLNSTEDIHLGTSQKSTISEESIGLSTAQDELLPQSLSSLTIETIELLCNILQTDGNCEKHSLYPQTVSEALMRQRNLPHPPSALKRNKLFQNPLFYPNPGKHKWKAFIEQSFFDVLGNAQSLLQTFSNGNKILFDSQTIWYLMLRMTRVAPNLVFESLWHVAETLFSPPQKLKMACDWAKDSSVQKPLLKPAVSNYDAAQIVNICLHALVAAAPLIDDPRKMINVSRIRSCGLTKSSRETSQEVLTYCLQYEDAFTNELAVRLARRVFAAIPTRRIFSESLELQGIHRERQESDILDIILNTFEFLNPETPPMLKFTDDERSLHEKRLPSVILDWARAVMLQEWHGSAEVPSDGPFGGALATIDAIYKNRKSLLIGDIHFRTDYFAERLDPFEMPVEWISFNANKKTVHLLDYPYLFNPANLITYFRAINYSKMSLAFETAKAELIRMNYAMNENTLMTNNLTRDKLQERLRTATTKFMVLEVRRTHVLLDTFNSIWRREERELMRPLKLRLGEEGGEEGSDSGGVQQEFLRLAIAEALDPDYGAFTTDTQTRMTWFQPGSPEPLWKYELIGMIISLAVYNGLTLPVTFPKALYRKLLCEDVTELHHIADGWPDLTRGLTSLLEWDENDGSIEDVFARTYEFSVEQFGVPVSCVMKEIDSSTPSWPQFPLLSECASPNSTDAPFVTSKNRNNYVSNYIRYLTDVSVRPQFEAFKTGFFTCISRRSVSLFNAPTLQSLIEGIQEIDVRELSNFTRYIGWDGDSNHHTIKDFWSVVMKYDLRMKRKLLEFVTASDRVPVGGMRGLQFTIQRNGIGDRLLPTSYTCYGILLLPEYSVREILEQRLAMALANSQGFGFA</sequence>
<dbReference type="SMART" id="SM00119">
    <property type="entry name" value="HECTc"/>
    <property type="match status" value="1"/>
</dbReference>
<dbReference type="Proteomes" id="UP000275772">
    <property type="component" value="Unassembled WGS sequence"/>
</dbReference>
<dbReference type="SUPFAM" id="SSF56204">
    <property type="entry name" value="Hect, E3 ligase catalytic domain"/>
    <property type="match status" value="1"/>
</dbReference>
<evidence type="ECO:0000313" key="9">
    <source>
        <dbReference type="Proteomes" id="UP000275772"/>
    </source>
</evidence>
<dbReference type="Gene3D" id="3.90.1750.10">
    <property type="entry name" value="Hect, E3 ligase catalytic domains"/>
    <property type="match status" value="1"/>
</dbReference>
<keyword evidence="3" id="KW-0808">Transferase</keyword>
<evidence type="ECO:0000256" key="3">
    <source>
        <dbReference type="ARBA" id="ARBA00022679"/>
    </source>
</evidence>
<feature type="active site" description="Glycyl thioester intermediate" evidence="5">
    <location>
        <position position="1232"/>
    </location>
</feature>
<evidence type="ECO:0000313" key="8">
    <source>
        <dbReference type="EMBL" id="SZF05623.1"/>
    </source>
</evidence>
<dbReference type="Pfam" id="PF16558">
    <property type="entry name" value="AZUL"/>
    <property type="match status" value="1"/>
</dbReference>
<feature type="region of interest" description="Disordered" evidence="6">
    <location>
        <begin position="245"/>
        <end position="290"/>
    </location>
</feature>
<evidence type="ECO:0000256" key="4">
    <source>
        <dbReference type="ARBA" id="ARBA00022786"/>
    </source>
</evidence>
<dbReference type="InterPro" id="IPR042556">
    <property type="entry name" value="AZUL_sf"/>
</dbReference>
<dbReference type="GO" id="GO:0061630">
    <property type="term" value="F:ubiquitin protein ligase activity"/>
    <property type="evidence" value="ECO:0007669"/>
    <property type="project" value="UniProtKB-EC"/>
</dbReference>
<dbReference type="Gene3D" id="3.30.2410.10">
    <property type="entry name" value="Hect, E3 ligase catalytic domain"/>
    <property type="match status" value="1"/>
</dbReference>
<dbReference type="FunFam" id="3.30.2410.10:FF:000003">
    <property type="entry name" value="probable E3 ubiquitin-protein ligase HERC4 isoform X1"/>
    <property type="match status" value="1"/>
</dbReference>
<feature type="compositionally biased region" description="Basic and acidic residues" evidence="6">
    <location>
        <begin position="277"/>
        <end position="287"/>
    </location>
</feature>
<feature type="compositionally biased region" description="Polar residues" evidence="6">
    <location>
        <begin position="264"/>
        <end position="274"/>
    </location>
</feature>
<evidence type="ECO:0000256" key="2">
    <source>
        <dbReference type="ARBA" id="ARBA00012485"/>
    </source>
</evidence>
<evidence type="ECO:0000256" key="6">
    <source>
        <dbReference type="SAM" id="MobiDB-lite"/>
    </source>
</evidence>
<dbReference type="AlphaFoldDB" id="A0A383UZ31"/>
<dbReference type="InterPro" id="IPR000569">
    <property type="entry name" value="HECT_dom"/>
</dbReference>
<organism evidence="8 9">
    <name type="scientific">Blumeria hordei</name>
    <name type="common">Barley powdery mildew</name>
    <name type="synonym">Blumeria graminis f. sp. hordei</name>
    <dbReference type="NCBI Taxonomy" id="2867405"/>
    <lineage>
        <taxon>Eukaryota</taxon>
        <taxon>Fungi</taxon>
        <taxon>Dikarya</taxon>
        <taxon>Ascomycota</taxon>
        <taxon>Pezizomycotina</taxon>
        <taxon>Leotiomycetes</taxon>
        <taxon>Erysiphales</taxon>
        <taxon>Erysiphaceae</taxon>
        <taxon>Blumeria</taxon>
    </lineage>
</organism>
<proteinExistence type="predicted"/>
<dbReference type="PANTHER" id="PTHR45700:SF2">
    <property type="entry name" value="UBIQUITIN-PROTEIN LIGASE E3C"/>
    <property type="match status" value="1"/>
</dbReference>
<feature type="compositionally biased region" description="Polar residues" evidence="6">
    <location>
        <begin position="245"/>
        <end position="257"/>
    </location>
</feature>
<evidence type="ECO:0000259" key="7">
    <source>
        <dbReference type="PROSITE" id="PS50237"/>
    </source>
</evidence>
<dbReference type="InterPro" id="IPR044611">
    <property type="entry name" value="E3A/B/C-like"/>
</dbReference>
<evidence type="ECO:0000256" key="1">
    <source>
        <dbReference type="ARBA" id="ARBA00000885"/>
    </source>
</evidence>
<gene>
    <name evidence="8" type="ORF">BLGHR1_16426</name>
</gene>
<dbReference type="PANTHER" id="PTHR45700">
    <property type="entry name" value="UBIQUITIN-PROTEIN LIGASE E3C"/>
    <property type="match status" value="1"/>
</dbReference>
<dbReference type="Gene3D" id="3.30.2160.10">
    <property type="entry name" value="Hect, E3 ligase catalytic domain"/>
    <property type="match status" value="1"/>
</dbReference>
<dbReference type="InterPro" id="IPR035983">
    <property type="entry name" value="Hect_E3_ubiquitin_ligase"/>
</dbReference>
<dbReference type="EMBL" id="UNSH01000081">
    <property type="protein sequence ID" value="SZF05623.1"/>
    <property type="molecule type" value="Genomic_DNA"/>
</dbReference>
<keyword evidence="4 5" id="KW-0833">Ubl conjugation pathway</keyword>
<accession>A0A383UZ31</accession>
<protein>
    <recommendedName>
        <fullName evidence="2">HECT-type E3 ubiquitin transferase</fullName>
        <ecNumber evidence="2">2.3.2.26</ecNumber>
    </recommendedName>
</protein>
<dbReference type="GO" id="GO:0000209">
    <property type="term" value="P:protein polyubiquitination"/>
    <property type="evidence" value="ECO:0007669"/>
    <property type="project" value="InterPro"/>
</dbReference>
<dbReference type="Gene3D" id="6.10.130.10">
    <property type="entry name" value="Ubiquitin-protein ligase E3A, N-terminal zinc-binding domain (AZUL)"/>
    <property type="match status" value="1"/>
</dbReference>
<dbReference type="PROSITE" id="PS50237">
    <property type="entry name" value="HECT"/>
    <property type="match status" value="1"/>
</dbReference>
<name>A0A383UZ31_BLUHO</name>
<feature type="domain" description="HECT" evidence="7">
    <location>
        <begin position="909"/>
        <end position="1264"/>
    </location>
</feature>
<dbReference type="InterPro" id="IPR032353">
    <property type="entry name" value="AZUL"/>
</dbReference>